<dbReference type="Proteomes" id="UP000232323">
    <property type="component" value="Unassembled WGS sequence"/>
</dbReference>
<evidence type="ECO:0000256" key="2">
    <source>
        <dbReference type="ARBA" id="ARBA00004167"/>
    </source>
</evidence>
<evidence type="ECO:0000256" key="7">
    <source>
        <dbReference type="ARBA" id="ARBA00022989"/>
    </source>
</evidence>
<feature type="transmembrane region" description="Helical" evidence="13">
    <location>
        <begin position="76"/>
        <end position="98"/>
    </location>
</feature>
<dbReference type="AlphaFoldDB" id="A0A250XBE5"/>
<keyword evidence="8 13" id="KW-0472">Membrane</keyword>
<keyword evidence="4" id="KW-0813">Transport</keyword>
<evidence type="ECO:0000256" key="13">
    <source>
        <dbReference type="SAM" id="Phobius"/>
    </source>
</evidence>
<evidence type="ECO:0000256" key="10">
    <source>
        <dbReference type="ARBA" id="ARBA00031459"/>
    </source>
</evidence>
<proteinExistence type="inferred from homology"/>
<keyword evidence="6" id="KW-0249">Electron transport</keyword>
<evidence type="ECO:0000256" key="6">
    <source>
        <dbReference type="ARBA" id="ARBA00022982"/>
    </source>
</evidence>
<dbReference type="GO" id="GO:0017004">
    <property type="term" value="P:cytochrome complex assembly"/>
    <property type="evidence" value="ECO:0007669"/>
    <property type="project" value="InterPro"/>
</dbReference>
<evidence type="ECO:0000256" key="9">
    <source>
        <dbReference type="ARBA" id="ARBA00025834"/>
    </source>
</evidence>
<name>A0A250XBE5_9CHLO</name>
<comment type="similarity">
    <text evidence="3">Belongs to the PetN family.</text>
</comment>
<organism evidence="14 15">
    <name type="scientific">Chlamydomonas eustigma</name>
    <dbReference type="NCBI Taxonomy" id="1157962"/>
    <lineage>
        <taxon>Eukaryota</taxon>
        <taxon>Viridiplantae</taxon>
        <taxon>Chlorophyta</taxon>
        <taxon>core chlorophytes</taxon>
        <taxon>Chlorophyceae</taxon>
        <taxon>CS clade</taxon>
        <taxon>Chlamydomonadales</taxon>
        <taxon>Chlamydomonadaceae</taxon>
        <taxon>Chlamydomonas</taxon>
    </lineage>
</organism>
<sequence length="103" mass="10804">MATVSSRVTSSRATTLRSLSKSTVPRVSARRTVKTFAQAQNEKIVSAAAISTLALAVAPAAQAAQEAFMVAEGEPFIVQVGWAALCVMFSFSLSLVVWGRSGL</sequence>
<comment type="subcellular location">
    <subcellularLocation>
        <location evidence="2">Membrane</location>
        <topology evidence="2">Single-pass membrane protein</topology>
    </subcellularLocation>
</comment>
<keyword evidence="7 13" id="KW-1133">Transmembrane helix</keyword>
<evidence type="ECO:0000256" key="11">
    <source>
        <dbReference type="ARBA" id="ARBA00031982"/>
    </source>
</evidence>
<feature type="transmembrane region" description="Helical" evidence="13">
    <location>
        <begin position="44"/>
        <end position="64"/>
    </location>
</feature>
<evidence type="ECO:0000313" key="15">
    <source>
        <dbReference type="Proteomes" id="UP000232323"/>
    </source>
</evidence>
<dbReference type="InterPro" id="IPR036143">
    <property type="entry name" value="Cytochr_b6-f_cplx_su8_sf"/>
</dbReference>
<keyword evidence="15" id="KW-1185">Reference proteome</keyword>
<comment type="subunit">
    <text evidence="9">The 4 large subunits of the cytochrome b6-f complex are cytochrome b6, subunit IV (17 kDa polypeptide, PetD), cytochrome f and the Rieske protein, while the 4 small subunits are PetG, PetL, PetM and PetN. The complex functions as a dimer.</text>
</comment>
<evidence type="ECO:0000256" key="1">
    <source>
        <dbReference type="ARBA" id="ARBA00003068"/>
    </source>
</evidence>
<evidence type="ECO:0000256" key="8">
    <source>
        <dbReference type="ARBA" id="ARBA00023136"/>
    </source>
</evidence>
<evidence type="ECO:0000313" key="14">
    <source>
        <dbReference type="EMBL" id="GAX80384.1"/>
    </source>
</evidence>
<accession>A0A250XBE5</accession>
<evidence type="ECO:0000256" key="12">
    <source>
        <dbReference type="SAM" id="MobiDB-lite"/>
    </source>
</evidence>
<protein>
    <recommendedName>
        <fullName evidence="10">Cytochrome b6-f complex subunit PetN</fullName>
    </recommendedName>
    <alternativeName>
        <fullName evidence="11">Cytochrome b6-f complex subunit VIII</fullName>
    </alternativeName>
</protein>
<keyword evidence="5 13" id="KW-0812">Transmembrane</keyword>
<dbReference type="STRING" id="1157962.A0A250XBE5"/>
<evidence type="ECO:0000256" key="4">
    <source>
        <dbReference type="ARBA" id="ARBA00022448"/>
    </source>
</evidence>
<comment type="caution">
    <text evidence="14">The sequence shown here is derived from an EMBL/GenBank/DDBJ whole genome shotgun (WGS) entry which is preliminary data.</text>
</comment>
<reference evidence="14 15" key="1">
    <citation type="submission" date="2017-08" db="EMBL/GenBank/DDBJ databases">
        <title>Acidophilic green algal genome provides insights into adaptation to an acidic environment.</title>
        <authorList>
            <person name="Hirooka S."/>
            <person name="Hirose Y."/>
            <person name="Kanesaki Y."/>
            <person name="Higuchi S."/>
            <person name="Fujiwara T."/>
            <person name="Onuma R."/>
            <person name="Era A."/>
            <person name="Ohbayashi R."/>
            <person name="Uzuka A."/>
            <person name="Nozaki H."/>
            <person name="Yoshikawa H."/>
            <person name="Miyagishima S.Y."/>
        </authorList>
    </citation>
    <scope>NUCLEOTIDE SEQUENCE [LARGE SCALE GENOMIC DNA]</scope>
    <source>
        <strain evidence="14 15">NIES-2499</strain>
    </source>
</reference>
<evidence type="ECO:0000256" key="5">
    <source>
        <dbReference type="ARBA" id="ARBA00022692"/>
    </source>
</evidence>
<dbReference type="GO" id="GO:0016020">
    <property type="term" value="C:membrane"/>
    <property type="evidence" value="ECO:0007669"/>
    <property type="project" value="UniProtKB-SubCell"/>
</dbReference>
<dbReference type="GO" id="GO:0009512">
    <property type="term" value="C:cytochrome b6f complex"/>
    <property type="evidence" value="ECO:0007669"/>
    <property type="project" value="InterPro"/>
</dbReference>
<dbReference type="OrthoDB" id="567503at2759"/>
<dbReference type="Pfam" id="PF03742">
    <property type="entry name" value="PetN"/>
    <property type="match status" value="1"/>
</dbReference>
<gene>
    <name evidence="14" type="ORF">CEUSTIGMA_g7823.t1</name>
</gene>
<dbReference type="HAMAP" id="MF_00395">
    <property type="entry name" value="Cytb6_f_PetN"/>
    <property type="match status" value="1"/>
</dbReference>
<dbReference type="InterPro" id="IPR005497">
    <property type="entry name" value="Cytochrome_b6-f_cplx_su8"/>
</dbReference>
<dbReference type="SUPFAM" id="SSF103451">
    <property type="entry name" value="PetN subunit of the cytochrome b6f complex"/>
    <property type="match status" value="1"/>
</dbReference>
<feature type="region of interest" description="Disordered" evidence="12">
    <location>
        <begin position="1"/>
        <end position="22"/>
    </location>
</feature>
<dbReference type="EMBL" id="BEGY01000051">
    <property type="protein sequence ID" value="GAX80384.1"/>
    <property type="molecule type" value="Genomic_DNA"/>
</dbReference>
<comment type="function">
    <text evidence="1">Component of the cytochrome b6-f complex, which mediates electron transfer between photosystem II (PSII) and photosystem I (PSI), cyclic electron flow around PSI, and state transitions.</text>
</comment>
<evidence type="ECO:0000256" key="3">
    <source>
        <dbReference type="ARBA" id="ARBA00010969"/>
    </source>
</evidence>